<sequence>MFTFELAVLGGAIQHLDAFVAALHALLPGRTEQEGRGIALEKIVTVGCSGEEQELAWDKLGRRLRTPPILLTLADLLAARIGGGDRLQLEWLTPAKLQHEGAVLREFAVSVFFRALLRRISSLAFHYCDGEFAVDYKWLAAQSAKIVERDDTIRWTAWGGGRDAKLSGLLGTTVLCGELEEFLPFLVAGELFHLGKGASFGLGQYRLRDCSR</sequence>
<dbReference type="EMBL" id="AP027151">
    <property type="protein sequence ID" value="BDV42495.1"/>
    <property type="molecule type" value="Genomic_DNA"/>
</dbReference>
<gene>
    <name evidence="2" type="ORF">GURASL_14180</name>
</gene>
<evidence type="ECO:0000313" key="3">
    <source>
        <dbReference type="Proteomes" id="UP001317705"/>
    </source>
</evidence>
<name>A0ABN6VWA9_9BACT</name>
<accession>A0ABN6VWA9</accession>
<feature type="domain" description="CRISPR-associated protein Cas6 C-terminal" evidence="1">
    <location>
        <begin position="89"/>
        <end position="205"/>
    </location>
</feature>
<dbReference type="RefSeq" id="WP_282002983.1">
    <property type="nucleotide sequence ID" value="NZ_AP027151.1"/>
</dbReference>
<evidence type="ECO:0000313" key="2">
    <source>
        <dbReference type="EMBL" id="BDV42495.1"/>
    </source>
</evidence>
<dbReference type="Pfam" id="PF10040">
    <property type="entry name" value="CRISPR_Cas6"/>
    <property type="match status" value="1"/>
</dbReference>
<proteinExistence type="predicted"/>
<protein>
    <recommendedName>
        <fullName evidence="1">CRISPR-associated protein Cas6 C-terminal domain-containing protein</fullName>
    </recommendedName>
</protein>
<dbReference type="Gene3D" id="3.30.70.1900">
    <property type="match status" value="1"/>
</dbReference>
<reference evidence="2 3" key="1">
    <citation type="submission" date="2022-12" db="EMBL/GenBank/DDBJ databases">
        <title>Polyphasic characterization of Geotalea uranireducens NIT-SL11 newly isolated from a complex of sewage sludge and microbially reduced graphene oxide.</title>
        <authorList>
            <person name="Xie L."/>
            <person name="Yoshida N."/>
            <person name="Meng L."/>
        </authorList>
    </citation>
    <scope>NUCLEOTIDE SEQUENCE [LARGE SCALE GENOMIC DNA]</scope>
    <source>
        <strain evidence="2 3">NIT-SL11</strain>
    </source>
</reference>
<evidence type="ECO:0000259" key="1">
    <source>
        <dbReference type="Pfam" id="PF10040"/>
    </source>
</evidence>
<keyword evidence="3" id="KW-1185">Reference proteome</keyword>
<dbReference type="InterPro" id="IPR019267">
    <property type="entry name" value="CRISPR-assoc_Cas6_C"/>
</dbReference>
<dbReference type="Proteomes" id="UP001317705">
    <property type="component" value="Chromosome"/>
</dbReference>
<organism evidence="2 3">
    <name type="scientific">Geotalea uraniireducens</name>
    <dbReference type="NCBI Taxonomy" id="351604"/>
    <lineage>
        <taxon>Bacteria</taxon>
        <taxon>Pseudomonadati</taxon>
        <taxon>Thermodesulfobacteriota</taxon>
        <taxon>Desulfuromonadia</taxon>
        <taxon>Geobacterales</taxon>
        <taxon>Geobacteraceae</taxon>
        <taxon>Geotalea</taxon>
    </lineage>
</organism>